<dbReference type="PROSITE" id="PS51082">
    <property type="entry name" value="WH2"/>
    <property type="match status" value="1"/>
</dbReference>
<dbReference type="InterPro" id="IPR039895">
    <property type="entry name" value="COBL-like"/>
</dbReference>
<evidence type="ECO:0000256" key="1">
    <source>
        <dbReference type="SAM" id="MobiDB-lite"/>
    </source>
</evidence>
<evidence type="ECO:0000313" key="3">
    <source>
        <dbReference type="EMBL" id="CAH2283369.1"/>
    </source>
</evidence>
<dbReference type="GO" id="GO:0005886">
    <property type="term" value="C:plasma membrane"/>
    <property type="evidence" value="ECO:0007669"/>
    <property type="project" value="TreeGrafter"/>
</dbReference>
<dbReference type="GO" id="GO:0043025">
    <property type="term" value="C:neuronal cell body"/>
    <property type="evidence" value="ECO:0007669"/>
    <property type="project" value="TreeGrafter"/>
</dbReference>
<dbReference type="AlphaFoldDB" id="A0AAD1W466"/>
<dbReference type="GO" id="GO:0005884">
    <property type="term" value="C:actin filament"/>
    <property type="evidence" value="ECO:0007669"/>
    <property type="project" value="TreeGrafter"/>
</dbReference>
<evidence type="ECO:0000313" key="4">
    <source>
        <dbReference type="Proteomes" id="UP001295444"/>
    </source>
</evidence>
<feature type="compositionally biased region" description="Pro residues" evidence="1">
    <location>
        <begin position="63"/>
        <end position="72"/>
    </location>
</feature>
<proteinExistence type="predicted"/>
<protein>
    <submittedName>
        <fullName evidence="3">Cordon-bleu, partial</fullName>
    </submittedName>
</protein>
<organism evidence="3 4">
    <name type="scientific">Pelobates cultripes</name>
    <name type="common">Western spadefoot toad</name>
    <dbReference type="NCBI Taxonomy" id="61616"/>
    <lineage>
        <taxon>Eukaryota</taxon>
        <taxon>Metazoa</taxon>
        <taxon>Chordata</taxon>
        <taxon>Craniata</taxon>
        <taxon>Vertebrata</taxon>
        <taxon>Euteleostomi</taxon>
        <taxon>Amphibia</taxon>
        <taxon>Batrachia</taxon>
        <taxon>Anura</taxon>
        <taxon>Pelobatoidea</taxon>
        <taxon>Pelobatidae</taxon>
        <taxon>Pelobates</taxon>
    </lineage>
</organism>
<dbReference type="GO" id="GO:0044294">
    <property type="term" value="C:dendritic growth cone"/>
    <property type="evidence" value="ECO:0007669"/>
    <property type="project" value="TreeGrafter"/>
</dbReference>
<gene>
    <name evidence="3" type="ORF">PECUL_23A026630</name>
</gene>
<feature type="region of interest" description="Disordered" evidence="1">
    <location>
        <begin position="19"/>
        <end position="85"/>
    </location>
</feature>
<dbReference type="GO" id="GO:1990357">
    <property type="term" value="C:terminal web"/>
    <property type="evidence" value="ECO:0007669"/>
    <property type="project" value="TreeGrafter"/>
</dbReference>
<dbReference type="GO" id="GO:0001726">
    <property type="term" value="C:ruffle"/>
    <property type="evidence" value="ECO:0007669"/>
    <property type="project" value="TreeGrafter"/>
</dbReference>
<dbReference type="PANTHER" id="PTHR47008:SF1">
    <property type="entry name" value="PROTEIN CORDON-BLEU"/>
    <property type="match status" value="1"/>
</dbReference>
<dbReference type="PANTHER" id="PTHR47008">
    <property type="entry name" value="PROTEIN CORDON-BLEU"/>
    <property type="match status" value="1"/>
</dbReference>
<reference evidence="3" key="1">
    <citation type="submission" date="2022-03" db="EMBL/GenBank/DDBJ databases">
        <authorList>
            <person name="Alioto T."/>
            <person name="Alioto T."/>
            <person name="Gomez Garrido J."/>
        </authorList>
    </citation>
    <scope>NUCLEOTIDE SEQUENCE</scope>
</reference>
<keyword evidence="4" id="KW-1185">Reference proteome</keyword>
<dbReference type="GO" id="GO:0051639">
    <property type="term" value="P:actin filament network formation"/>
    <property type="evidence" value="ECO:0007669"/>
    <property type="project" value="TreeGrafter"/>
</dbReference>
<dbReference type="GO" id="GO:0030041">
    <property type="term" value="P:actin filament polymerization"/>
    <property type="evidence" value="ECO:0007669"/>
    <property type="project" value="TreeGrafter"/>
</dbReference>
<feature type="domain" description="WH2" evidence="2">
    <location>
        <begin position="91"/>
        <end position="111"/>
    </location>
</feature>
<dbReference type="GO" id="GO:0048471">
    <property type="term" value="C:perinuclear region of cytoplasm"/>
    <property type="evidence" value="ECO:0007669"/>
    <property type="project" value="TreeGrafter"/>
</dbReference>
<dbReference type="Proteomes" id="UP001295444">
    <property type="component" value="Chromosome 04"/>
</dbReference>
<dbReference type="GO" id="GO:0003785">
    <property type="term" value="F:actin monomer binding"/>
    <property type="evidence" value="ECO:0007669"/>
    <property type="project" value="InterPro"/>
</dbReference>
<feature type="compositionally biased region" description="Basic and acidic residues" evidence="1">
    <location>
        <begin position="37"/>
        <end position="54"/>
    </location>
</feature>
<name>A0AAD1W466_PELCU</name>
<evidence type="ECO:0000259" key="2">
    <source>
        <dbReference type="PROSITE" id="PS51082"/>
    </source>
</evidence>
<dbReference type="InterPro" id="IPR003124">
    <property type="entry name" value="WH2_dom"/>
</dbReference>
<dbReference type="GO" id="GO:0044295">
    <property type="term" value="C:axonal growth cone"/>
    <property type="evidence" value="ECO:0007669"/>
    <property type="project" value="TreeGrafter"/>
</dbReference>
<accession>A0AAD1W466</accession>
<dbReference type="EMBL" id="OW240915">
    <property type="protein sequence ID" value="CAH2283369.1"/>
    <property type="molecule type" value="Genomic_DNA"/>
</dbReference>
<sequence>MGMRLVWLLEFVRGEFAEMGPGFEETSPSVSSAASDELQRDSELQRKNEEKEAKQQSMNPPALLKPPPPPPIVKKSTTKVSPVFTNNSVEAREALMEAIRSGSGASKLKKVSVSVHTL</sequence>